<reference evidence="2" key="1">
    <citation type="submission" date="2017-10" db="EMBL/GenBank/DDBJ databases">
        <title>Complete Genome Sequence from Moraxella oslensis YHS isolated from human skin.</title>
        <authorList>
            <person name="Lee K."/>
            <person name="Lim J.Y."/>
            <person name="Hwang I."/>
        </authorList>
    </citation>
    <scope>NUCLEOTIDE SEQUENCE</scope>
    <source>
        <strain evidence="2">YHS</strain>
        <plasmid evidence="2">pYHS1</plasmid>
    </source>
</reference>
<sequence>MSKFCCPNCFNDDHVSQFILDRMESKGVCDYCGSSSVALIDPKFLFSFMEQLDVAFEVHEEGESLIDILSVKLKFFKDNVVNKQRLFEDIIDSDLTLKIKKYKVPQKEESLAEWSDFSDEIKSKNRFFPRSMLATQTINWYDGMTQTSAFNILVESLSSKIIDDYNFFRARVSNDEERFEIQNMLAPPHAFASAGRANPVGISYLYLAENIETCIAEVRPSNNGFINIARFKTINLKNVIDLTNPREKASIFKVEPENLANALKYIDLLEIFALELSKPIQPNKAHLDYIPTQFLCEYFKTICQYDGILFNSSFGKGKNLVLFDESFVKPIEMKYFKVVLTEYTHEEIIDVRIEII</sequence>
<gene>
    <name evidence="2" type="ORF">YHS_09615</name>
</gene>
<dbReference type="Pfam" id="PF08808">
    <property type="entry name" value="RES"/>
    <property type="match status" value="1"/>
</dbReference>
<proteinExistence type="predicted"/>
<dbReference type="SMART" id="SM00953">
    <property type="entry name" value="RES"/>
    <property type="match status" value="1"/>
</dbReference>
<dbReference type="AlphaFoldDB" id="A0AAD0AGP7"/>
<organism evidence="2">
    <name type="scientific">Faucicola osloensis</name>
    <name type="common">Moraxella osloensis</name>
    <dbReference type="NCBI Taxonomy" id="34062"/>
    <lineage>
        <taxon>Bacteria</taxon>
        <taxon>Pseudomonadati</taxon>
        <taxon>Pseudomonadota</taxon>
        <taxon>Gammaproteobacteria</taxon>
        <taxon>Moraxellales</taxon>
        <taxon>Moraxellaceae</taxon>
        <taxon>Faucicola</taxon>
    </lineage>
</organism>
<dbReference type="InterPro" id="IPR014914">
    <property type="entry name" value="RES_dom"/>
</dbReference>
<protein>
    <submittedName>
        <fullName evidence="2">RES domain-containing protein</fullName>
    </submittedName>
</protein>
<name>A0AAD0AGP7_FAUOS</name>
<evidence type="ECO:0000313" key="2">
    <source>
        <dbReference type="EMBL" id="ATQ84189.1"/>
    </source>
</evidence>
<dbReference type="EMBL" id="CP024177">
    <property type="protein sequence ID" value="ATQ84189.1"/>
    <property type="molecule type" value="Genomic_DNA"/>
</dbReference>
<evidence type="ECO:0000259" key="1">
    <source>
        <dbReference type="SMART" id="SM00953"/>
    </source>
</evidence>
<feature type="domain" description="RES" evidence="1">
    <location>
        <begin position="186"/>
        <end position="334"/>
    </location>
</feature>
<geneLocation type="plasmid" evidence="2">
    <name>pYHS1</name>
</geneLocation>
<accession>A0AAD0AGP7</accession>
<keyword evidence="2" id="KW-0614">Plasmid</keyword>